<dbReference type="EMBL" id="KZ308293">
    <property type="protein sequence ID" value="KAG8226683.1"/>
    <property type="molecule type" value="Genomic_DNA"/>
</dbReference>
<feature type="non-terminal residue" evidence="3">
    <location>
        <position position="417"/>
    </location>
</feature>
<reference evidence="3" key="1">
    <citation type="submission" date="2013-04" db="EMBL/GenBank/DDBJ databases">
        <authorList>
            <person name="Qu J."/>
            <person name="Murali S.C."/>
            <person name="Bandaranaike D."/>
            <person name="Bellair M."/>
            <person name="Blankenburg K."/>
            <person name="Chao H."/>
            <person name="Dinh H."/>
            <person name="Doddapaneni H."/>
            <person name="Downs B."/>
            <person name="Dugan-Rocha S."/>
            <person name="Elkadiri S."/>
            <person name="Gnanaolivu R.D."/>
            <person name="Hernandez B."/>
            <person name="Javaid M."/>
            <person name="Jayaseelan J.C."/>
            <person name="Lee S."/>
            <person name="Li M."/>
            <person name="Ming W."/>
            <person name="Munidasa M."/>
            <person name="Muniz J."/>
            <person name="Nguyen L."/>
            <person name="Ongeri F."/>
            <person name="Osuji N."/>
            <person name="Pu L.-L."/>
            <person name="Puazo M."/>
            <person name="Qu C."/>
            <person name="Quiroz J."/>
            <person name="Raj R."/>
            <person name="Weissenberger G."/>
            <person name="Xin Y."/>
            <person name="Zou X."/>
            <person name="Han Y."/>
            <person name="Richards S."/>
            <person name="Worley K."/>
            <person name="Muzny D."/>
            <person name="Gibbs R."/>
        </authorList>
    </citation>
    <scope>NUCLEOTIDE SEQUENCE</scope>
    <source>
        <strain evidence="3">Sampled in the wild</strain>
    </source>
</reference>
<gene>
    <name evidence="3" type="ORF">J437_LFUL005497</name>
</gene>
<evidence type="ECO:0000313" key="3">
    <source>
        <dbReference type="EMBL" id="KAG8226683.1"/>
    </source>
</evidence>
<evidence type="ECO:0000259" key="2">
    <source>
        <dbReference type="Pfam" id="PF23325"/>
    </source>
</evidence>
<dbReference type="Proteomes" id="UP000792457">
    <property type="component" value="Unassembled WGS sequence"/>
</dbReference>
<sequence length="417" mass="46401">MMHTLHTRTAQIFHWWSGEQEANSEEGRPFMPSLWSTAWCPLLQGIARLCCDYRRQVRMCAITYLQRGLLFHDLQTLTAQEWESCFNQVLFPLLTKLLEPVPHQIPGGLEEIQMRAATVLSKVFLHHLSPLLSLPTFTALWLTILDFMDKYMHADKSDLLFEAIPESLKNMLLVMDSAKVFSTADGYSPLWTITWDRINSFLPSLKEELFKSHPSVEHQGKPSETTDNEPVFQSPVSTAFNDFYPGSYKDFPVQATVTSPTSTPALPKNVENAEGQLLSQVFSPSGQMESTSIGNLPKMMKTNPEEGTLSLTATLPITYSYTVSRQSDFNSFTTASMLNPKVPSLSPSSPLSYVFSNTAANLLEANIPQKNSHASPDNSASPLANLGLVKSSKQLHLPQIVPVSVLPGSCWTSTITQ</sequence>
<protein>
    <recommendedName>
        <fullName evidence="2">GBF1-like tetratricopeptide repeats domain-containing protein</fullName>
    </recommendedName>
</protein>
<feature type="region of interest" description="Disordered" evidence="1">
    <location>
        <begin position="213"/>
        <end position="232"/>
    </location>
</feature>
<dbReference type="OrthoDB" id="10258608at2759"/>
<evidence type="ECO:0000313" key="4">
    <source>
        <dbReference type="Proteomes" id="UP000792457"/>
    </source>
</evidence>
<dbReference type="Pfam" id="PF23325">
    <property type="entry name" value="TPR_28"/>
    <property type="match status" value="1"/>
</dbReference>
<organism evidence="3 4">
    <name type="scientific">Ladona fulva</name>
    <name type="common">Scarce chaser dragonfly</name>
    <name type="synonym">Libellula fulva</name>
    <dbReference type="NCBI Taxonomy" id="123851"/>
    <lineage>
        <taxon>Eukaryota</taxon>
        <taxon>Metazoa</taxon>
        <taxon>Ecdysozoa</taxon>
        <taxon>Arthropoda</taxon>
        <taxon>Hexapoda</taxon>
        <taxon>Insecta</taxon>
        <taxon>Pterygota</taxon>
        <taxon>Palaeoptera</taxon>
        <taxon>Odonata</taxon>
        <taxon>Epiprocta</taxon>
        <taxon>Anisoptera</taxon>
        <taxon>Libelluloidea</taxon>
        <taxon>Libellulidae</taxon>
        <taxon>Ladona</taxon>
    </lineage>
</organism>
<proteinExistence type="predicted"/>
<dbReference type="PANTHER" id="PTHR10663:SF388">
    <property type="entry name" value="GOLGI-SPECIFIC BREFELDIN A-RESISTANCE GUANINE NUCLEOTIDE EXCHANGE FACTOR 1"/>
    <property type="match status" value="1"/>
</dbReference>
<reference evidence="3" key="2">
    <citation type="submission" date="2017-10" db="EMBL/GenBank/DDBJ databases">
        <title>Ladona fulva Genome sequencing and assembly.</title>
        <authorList>
            <person name="Murali S."/>
            <person name="Richards S."/>
            <person name="Bandaranaike D."/>
            <person name="Bellair M."/>
            <person name="Blankenburg K."/>
            <person name="Chao H."/>
            <person name="Dinh H."/>
            <person name="Doddapaneni H."/>
            <person name="Dugan-Rocha S."/>
            <person name="Elkadiri S."/>
            <person name="Gnanaolivu R."/>
            <person name="Hernandez B."/>
            <person name="Skinner E."/>
            <person name="Javaid M."/>
            <person name="Lee S."/>
            <person name="Li M."/>
            <person name="Ming W."/>
            <person name="Munidasa M."/>
            <person name="Muniz J."/>
            <person name="Nguyen L."/>
            <person name="Hughes D."/>
            <person name="Osuji N."/>
            <person name="Pu L.-L."/>
            <person name="Puazo M."/>
            <person name="Qu C."/>
            <person name="Quiroz J."/>
            <person name="Raj R."/>
            <person name="Weissenberger G."/>
            <person name="Xin Y."/>
            <person name="Zou X."/>
            <person name="Han Y."/>
            <person name="Worley K."/>
            <person name="Muzny D."/>
            <person name="Gibbs R."/>
        </authorList>
    </citation>
    <scope>NUCLEOTIDE SEQUENCE</scope>
    <source>
        <strain evidence="3">Sampled in the wild</strain>
    </source>
</reference>
<comment type="caution">
    <text evidence="3">The sequence shown here is derived from an EMBL/GenBank/DDBJ whole genome shotgun (WGS) entry which is preliminary data.</text>
</comment>
<evidence type="ECO:0000256" key="1">
    <source>
        <dbReference type="SAM" id="MobiDB-lite"/>
    </source>
</evidence>
<dbReference type="AlphaFoldDB" id="A0A8K0NZ00"/>
<feature type="domain" description="GBF1-like tetratricopeptide repeats" evidence="2">
    <location>
        <begin position="35"/>
        <end position="209"/>
    </location>
</feature>
<accession>A0A8K0NZ00</accession>
<name>A0A8K0NZ00_LADFU</name>
<keyword evidence="4" id="KW-1185">Reference proteome</keyword>
<dbReference type="InterPro" id="IPR056604">
    <property type="entry name" value="GBF1-like_TPR"/>
</dbReference>
<dbReference type="PANTHER" id="PTHR10663">
    <property type="entry name" value="GUANYL-NUCLEOTIDE EXCHANGE FACTOR"/>
    <property type="match status" value="1"/>
</dbReference>